<gene>
    <name evidence="3" type="ORF">GRF59_27130</name>
</gene>
<dbReference type="InterPro" id="IPR015424">
    <property type="entry name" value="PyrdxlP-dep_Trfase"/>
</dbReference>
<dbReference type="Proteomes" id="UP000460318">
    <property type="component" value="Unassembled WGS sequence"/>
</dbReference>
<dbReference type="GO" id="GO:0009116">
    <property type="term" value="P:nucleoside metabolic process"/>
    <property type="evidence" value="ECO:0007669"/>
    <property type="project" value="InterPro"/>
</dbReference>
<evidence type="ECO:0000313" key="4">
    <source>
        <dbReference type="Proteomes" id="UP000460318"/>
    </source>
</evidence>
<evidence type="ECO:0000313" key="3">
    <source>
        <dbReference type="EMBL" id="MWV47274.1"/>
    </source>
</evidence>
<dbReference type="PANTHER" id="PTHR42806">
    <property type="entry name" value="GLYCINE CLEAVAGE SYSTEM P-PROTEIN"/>
    <property type="match status" value="1"/>
</dbReference>
<keyword evidence="1 3" id="KW-0560">Oxidoreductase</keyword>
<comment type="caution">
    <text evidence="3">The sequence shown here is derived from an EMBL/GenBank/DDBJ whole genome shotgun (WGS) entry which is preliminary data.</text>
</comment>
<dbReference type="InterPro" id="IPR015422">
    <property type="entry name" value="PyrdxlP-dep_Trfase_small"/>
</dbReference>
<feature type="domain" description="Glycine cleavage system P-protein N-terminal" evidence="2">
    <location>
        <begin position="11"/>
        <end position="455"/>
    </location>
</feature>
<dbReference type="NCBIfam" id="NF001696">
    <property type="entry name" value="PRK00451.1"/>
    <property type="match status" value="1"/>
</dbReference>
<dbReference type="SUPFAM" id="SSF53383">
    <property type="entry name" value="PLP-dependent transferases"/>
    <property type="match status" value="1"/>
</dbReference>
<dbReference type="EC" id="1.4.4.2" evidence="3"/>
<sequence length="469" mass="51531">MADNRTYAHPYIPNTVPEVRDAMLKEIGLTSMDQLHDAIPDSLKLNREMNLPPAMNEYELRRHIDGLLAKNKHGADYLNFLGAGCWQHFIPAVCDEINQRSEFVTAYAGEPYEDHGRFQALFEYQSLLAELVDMDVVNVPTFDWAQAASTAIRMAGRMTGRKTALLPRSVDPDKVAIIRNYCTPVMDIQYIEIDPATGRMDLQDLRGKLNDDVAAVYFENPGYLGIIEDQGAEISALVHGVNGVSIVGVDPISLGVLDPPGRYGADIICGDLQPLGMHMNYGGGQAGFIATRDEEKYVMEYPSRLFGIVPTEVEGEYGFGDVAYERTSFALREKGKESVGTQTALWGITAGVYLSLLGPAGMQEVGSTIIQKSHYAAKRLSDIPGVSLRFEGAFFKEFVVDFNNTGLTVAEINGRLMEQGIFGGKNLSAAYPAWGECALYCVTEIHTQSDLDRLAAALRSIVANHPDRS</sequence>
<dbReference type="InterPro" id="IPR023010">
    <property type="entry name" value="GcvPA"/>
</dbReference>
<dbReference type="AlphaFoldDB" id="A0A7X3INP2"/>
<dbReference type="InterPro" id="IPR049315">
    <property type="entry name" value="GDC-P_N"/>
</dbReference>
<dbReference type="RefSeq" id="WP_160500850.1">
    <property type="nucleotide sequence ID" value="NZ_WUBI01000006.1"/>
</dbReference>
<keyword evidence="4" id="KW-1185">Reference proteome</keyword>
<protein>
    <submittedName>
        <fullName evidence="3">Aminomethyl-transferring glycine dehydrogenase subunit GcvPA</fullName>
        <ecNumber evidence="3">1.4.4.2</ecNumber>
    </submittedName>
</protein>
<evidence type="ECO:0000256" key="1">
    <source>
        <dbReference type="ARBA" id="ARBA00023002"/>
    </source>
</evidence>
<reference evidence="3 4" key="1">
    <citation type="submission" date="2019-12" db="EMBL/GenBank/DDBJ databases">
        <title>Paenibacillus sp. nov., an endophytic bacterium isolated from the stem of Dendrobium.</title>
        <authorList>
            <person name="Zhao R."/>
        </authorList>
    </citation>
    <scope>NUCLEOTIDE SEQUENCE [LARGE SCALE GENOMIC DNA]</scope>
    <source>
        <strain evidence="3 4">HJL G12</strain>
    </source>
</reference>
<dbReference type="Pfam" id="PF02347">
    <property type="entry name" value="GDC-P"/>
    <property type="match status" value="1"/>
</dbReference>
<dbReference type="GO" id="GO:0004375">
    <property type="term" value="F:glycine dehydrogenase (decarboxylating) activity"/>
    <property type="evidence" value="ECO:0007669"/>
    <property type="project" value="UniProtKB-EC"/>
</dbReference>
<evidence type="ECO:0000259" key="2">
    <source>
        <dbReference type="Pfam" id="PF02347"/>
    </source>
</evidence>
<dbReference type="Gene3D" id="3.40.640.10">
    <property type="entry name" value="Type I PLP-dependent aspartate aminotransferase-like (Major domain)"/>
    <property type="match status" value="1"/>
</dbReference>
<dbReference type="InterPro" id="IPR015421">
    <property type="entry name" value="PyrdxlP-dep_Trfase_major"/>
</dbReference>
<accession>A0A7X3INP2</accession>
<proteinExistence type="predicted"/>
<dbReference type="PANTHER" id="PTHR42806:SF1">
    <property type="entry name" value="GLYCINE DEHYDROGENASE (DECARBOXYLATING)"/>
    <property type="match status" value="1"/>
</dbReference>
<organism evidence="3 4">
    <name type="scientific">Paenibacillus dendrobii</name>
    <dbReference type="NCBI Taxonomy" id="2691084"/>
    <lineage>
        <taxon>Bacteria</taxon>
        <taxon>Bacillati</taxon>
        <taxon>Bacillota</taxon>
        <taxon>Bacilli</taxon>
        <taxon>Bacillales</taxon>
        <taxon>Paenibacillaceae</taxon>
        <taxon>Paenibacillus</taxon>
    </lineage>
</organism>
<name>A0A7X3INP2_9BACL</name>
<dbReference type="Gene3D" id="3.90.1150.10">
    <property type="entry name" value="Aspartate Aminotransferase, domain 1"/>
    <property type="match status" value="1"/>
</dbReference>
<dbReference type="EMBL" id="WUBI01000006">
    <property type="protein sequence ID" value="MWV47274.1"/>
    <property type="molecule type" value="Genomic_DNA"/>
</dbReference>